<evidence type="ECO:0000256" key="1">
    <source>
        <dbReference type="SAM" id="MobiDB-lite"/>
    </source>
</evidence>
<dbReference type="SUPFAM" id="SSF54791">
    <property type="entry name" value="Eukaryotic type KH-domain (KH-domain type I)"/>
    <property type="match status" value="1"/>
</dbReference>
<feature type="compositionally biased region" description="Polar residues" evidence="1">
    <location>
        <begin position="635"/>
        <end position="651"/>
    </location>
</feature>
<reference evidence="2" key="1">
    <citation type="journal article" date="2011" name="Plant Physiol.">
        <title>Comprehensive sequence analysis of 24,783 barley full-length cDNAs derived from 12 clone libraries.</title>
        <authorList>
            <person name="Matsumoto T."/>
            <person name="Tanaka T."/>
            <person name="Sakai H."/>
            <person name="Amano N."/>
            <person name="Kanamori H."/>
            <person name="Kurita K."/>
            <person name="Kikuta A."/>
            <person name="Kamiya K."/>
            <person name="Yamamoto M."/>
            <person name="Ikawa H."/>
            <person name="Fujii N."/>
            <person name="Hori K."/>
            <person name="Itoh T."/>
            <person name="Sato K."/>
        </authorList>
    </citation>
    <scope>NUCLEOTIDE SEQUENCE</scope>
    <source>
        <tissue evidence="2">Shoot and root</tissue>
    </source>
</reference>
<organism evidence="2">
    <name type="scientific">Hordeum vulgare subsp. vulgare</name>
    <name type="common">Domesticated barley</name>
    <dbReference type="NCBI Taxonomy" id="112509"/>
    <lineage>
        <taxon>Eukaryota</taxon>
        <taxon>Viridiplantae</taxon>
        <taxon>Streptophyta</taxon>
        <taxon>Embryophyta</taxon>
        <taxon>Tracheophyta</taxon>
        <taxon>Spermatophyta</taxon>
        <taxon>Magnoliopsida</taxon>
        <taxon>Liliopsida</taxon>
        <taxon>Poales</taxon>
        <taxon>Poaceae</taxon>
        <taxon>BOP clade</taxon>
        <taxon>Pooideae</taxon>
        <taxon>Triticodae</taxon>
        <taxon>Triticeae</taxon>
        <taxon>Hordeinae</taxon>
        <taxon>Hordeum</taxon>
    </lineage>
</organism>
<feature type="region of interest" description="Disordered" evidence="1">
    <location>
        <begin position="1"/>
        <end position="34"/>
    </location>
</feature>
<feature type="region of interest" description="Disordered" evidence="1">
    <location>
        <begin position="143"/>
        <end position="224"/>
    </location>
</feature>
<evidence type="ECO:0000313" key="2">
    <source>
        <dbReference type="EMBL" id="BAJ99540.1"/>
    </source>
</evidence>
<protein>
    <submittedName>
        <fullName evidence="2">Predicted protein</fullName>
    </submittedName>
</protein>
<dbReference type="AlphaFoldDB" id="F2DWR9"/>
<feature type="compositionally biased region" description="Polar residues" evidence="1">
    <location>
        <begin position="323"/>
        <end position="337"/>
    </location>
</feature>
<feature type="region of interest" description="Disordered" evidence="1">
    <location>
        <begin position="629"/>
        <end position="671"/>
    </location>
</feature>
<dbReference type="GO" id="GO:0003723">
    <property type="term" value="F:RNA binding"/>
    <property type="evidence" value="ECO:0007669"/>
    <property type="project" value="InterPro"/>
</dbReference>
<proteinExistence type="evidence at transcript level"/>
<feature type="compositionally biased region" description="Polar residues" evidence="1">
    <location>
        <begin position="187"/>
        <end position="204"/>
    </location>
</feature>
<feature type="compositionally biased region" description="Basic and acidic residues" evidence="1">
    <location>
        <begin position="206"/>
        <end position="224"/>
    </location>
</feature>
<sequence length="671" mass="76049">MSDQQSQLTETTVSSTNSALENTENQPTSERSCRVTMPQDVRYAIDQDDRTKLAEKYNNYEISNTNACNIRFLTDNRQKKNLFGTKDEEKSGMNSFAKTFPVNLYPGYQNATKHSYKIFGTEANVRKCLVEIMNRMFKRSIQQAASNTEETKTSTDSPAIDEVKATPTSSTDVENPKESTAEEQDDSVSQPTSIFVTTINPDSSVTEEKKTITPSTPKDDEPTPLVERKSQWTFILLISNQGQEALKKNWNFFAGALQQRLNVIVENPVKLSKFGDKQIQNELSITGESIESITDAALQIAAFINDVLGVPVQPYHYGEEATDTPQDPSSAASNPQQKRPFFSRNRNGAFEQLILIRSDCVPRVVGTRASNLKRIQTKCHLRDLIVGRQPDENGYIECTLSAYQLRNIHFAINTIRNFLRNEDPNVVLVYDPNHENDYPQNSPHVHELVPPNTEQTPTESNQTNTETGFLAKSLNFPQTQSYPQPSYNFQNTPSFDFTHQATSASRKTDKRRGELHDHIKTPNEPQTSQYENILSYSPRHKSKRTCPETKEIDCSTDDGFWIQKQYYHALDDASKDLFDPLIDKLDKIRIATEENAARKQQRLVGRNRCNKSKGHSASIPYLIEANNNDQKELTSKTTQLENNIKIDQSTDAQEEKENKQESSNGLTVNQD</sequence>
<dbReference type="InterPro" id="IPR036612">
    <property type="entry name" value="KH_dom_type_1_sf"/>
</dbReference>
<name>F2DWR9_HORVV</name>
<feature type="compositionally biased region" description="Polar residues" evidence="1">
    <location>
        <begin position="1"/>
        <end position="30"/>
    </location>
</feature>
<dbReference type="EMBL" id="AK368337">
    <property type="protein sequence ID" value="BAJ99540.1"/>
    <property type="molecule type" value="mRNA"/>
</dbReference>
<feature type="region of interest" description="Disordered" evidence="1">
    <location>
        <begin position="317"/>
        <end position="342"/>
    </location>
</feature>
<accession>F2DWR9</accession>
<feature type="compositionally biased region" description="Polar residues" evidence="1">
    <location>
        <begin position="661"/>
        <end position="671"/>
    </location>
</feature>